<proteinExistence type="predicted"/>
<reference evidence="1" key="1">
    <citation type="submission" date="2015-06" db="EMBL/GenBank/DDBJ databases">
        <authorList>
            <person name="Joergensen T."/>
        </authorList>
    </citation>
    <scope>NUCLEOTIDE SEQUENCE</scope>
    <source>
        <strain evidence="1">RGFK0768</strain>
    </source>
</reference>
<protein>
    <recommendedName>
        <fullName evidence="2">Ribbon-helix-helix protein CopG domain-containing protein</fullName>
    </recommendedName>
</protein>
<organism evidence="1">
    <name type="scientific">uncultured prokaryote</name>
    <dbReference type="NCBI Taxonomy" id="198431"/>
    <lineage>
        <taxon>unclassified sequences</taxon>
        <taxon>environmental samples</taxon>
    </lineage>
</organism>
<evidence type="ECO:0000313" key="1">
    <source>
        <dbReference type="EMBL" id="CRY95782.1"/>
    </source>
</evidence>
<accession>A0A0H5QJ10</accession>
<reference evidence="1" key="2">
    <citation type="submission" date="2015-07" db="EMBL/GenBank/DDBJ databases">
        <title>Plasmids, circular viruses and viroids from rat gut.</title>
        <authorList>
            <person name="Jorgensen T.J."/>
            <person name="Hansen M.A."/>
            <person name="Xu Z."/>
            <person name="Tabak M.A."/>
            <person name="Sorensen S.J."/>
            <person name="Hansen L.H."/>
        </authorList>
    </citation>
    <scope>NUCLEOTIDE SEQUENCE</scope>
    <source>
        <strain evidence="1">RGFK0768</strain>
    </source>
</reference>
<dbReference type="EMBL" id="LN853377">
    <property type="protein sequence ID" value="CRY95782.1"/>
    <property type="molecule type" value="Genomic_DNA"/>
</dbReference>
<name>A0A0H5QJ10_9ZZZZ</name>
<dbReference type="AlphaFoldDB" id="A0A0H5QJ10"/>
<evidence type="ECO:0008006" key="2">
    <source>
        <dbReference type="Google" id="ProtNLM"/>
    </source>
</evidence>
<sequence length="72" mass="7652">MALERLQVNIESALLKQIDEYAELLHITRTAAVSVLLSRALQAEKLTDSLSAVIDACKAGQAAREAQGSAGE</sequence>